<keyword evidence="1" id="KW-1133">Transmembrane helix</keyword>
<keyword evidence="1" id="KW-0472">Membrane</keyword>
<comment type="caution">
    <text evidence="2">The sequence shown here is derived from an EMBL/GenBank/DDBJ whole genome shotgun (WGS) entry which is preliminary data.</text>
</comment>
<evidence type="ECO:0000313" key="2">
    <source>
        <dbReference type="EMBL" id="EYF08079.1"/>
    </source>
</evidence>
<keyword evidence="1" id="KW-0812">Transmembrane</keyword>
<sequence length="166" mass="18333">MDICPPSLDSPVFLYGLRRLLLLLHTAGSIVLLGAATHHAMQMRHYLRGRFPRVRQEKTWARVTSAAYVITFALGALLYPSYRVHVRACWLEQHAPLYVGLFDVKEVFASLALVVAVGLGLLSYTLRPAEERALVPVYAAMSFVVCAVVWLDATLGILIVSVRGIG</sequence>
<dbReference type="RefSeq" id="WP_044235975.1">
    <property type="nucleotide sequence ID" value="NZ_ASRX01000005.1"/>
</dbReference>
<feature type="transmembrane region" description="Helical" evidence="1">
    <location>
        <begin position="20"/>
        <end position="38"/>
    </location>
</feature>
<feature type="transmembrane region" description="Helical" evidence="1">
    <location>
        <begin position="107"/>
        <end position="126"/>
    </location>
</feature>
<dbReference type="Proteomes" id="UP000019678">
    <property type="component" value="Unassembled WGS sequence"/>
</dbReference>
<dbReference type="STRING" id="1192034.CAP_5839"/>
<organism evidence="2 3">
    <name type="scientific">Chondromyces apiculatus DSM 436</name>
    <dbReference type="NCBI Taxonomy" id="1192034"/>
    <lineage>
        <taxon>Bacteria</taxon>
        <taxon>Pseudomonadati</taxon>
        <taxon>Myxococcota</taxon>
        <taxon>Polyangia</taxon>
        <taxon>Polyangiales</taxon>
        <taxon>Polyangiaceae</taxon>
        <taxon>Chondromyces</taxon>
    </lineage>
</organism>
<dbReference type="OrthoDB" id="5511505at2"/>
<evidence type="ECO:0000256" key="1">
    <source>
        <dbReference type="SAM" id="Phobius"/>
    </source>
</evidence>
<reference evidence="2 3" key="1">
    <citation type="submission" date="2013-05" db="EMBL/GenBank/DDBJ databases">
        <title>Genome assembly of Chondromyces apiculatus DSM 436.</title>
        <authorList>
            <person name="Sharma G."/>
            <person name="Khatri I."/>
            <person name="Kaur C."/>
            <person name="Mayilraj S."/>
            <person name="Subramanian S."/>
        </authorList>
    </citation>
    <scope>NUCLEOTIDE SEQUENCE [LARGE SCALE GENOMIC DNA]</scope>
    <source>
        <strain evidence="2 3">DSM 436</strain>
    </source>
</reference>
<accession>A0A017TFU3</accession>
<dbReference type="EMBL" id="ASRX01000005">
    <property type="protein sequence ID" value="EYF08079.1"/>
    <property type="molecule type" value="Genomic_DNA"/>
</dbReference>
<evidence type="ECO:0000313" key="3">
    <source>
        <dbReference type="Proteomes" id="UP000019678"/>
    </source>
</evidence>
<name>A0A017TFU3_9BACT</name>
<feature type="transmembrane region" description="Helical" evidence="1">
    <location>
        <begin position="138"/>
        <end position="160"/>
    </location>
</feature>
<gene>
    <name evidence="2" type="ORF">CAP_5839</name>
</gene>
<dbReference type="AlphaFoldDB" id="A0A017TFU3"/>
<feature type="transmembrane region" description="Helical" evidence="1">
    <location>
        <begin position="59"/>
        <end position="79"/>
    </location>
</feature>
<keyword evidence="3" id="KW-1185">Reference proteome</keyword>
<proteinExistence type="predicted"/>
<protein>
    <submittedName>
        <fullName evidence="2">Uncharacterized protein</fullName>
    </submittedName>
</protein>